<dbReference type="RefSeq" id="WP_188481361.1">
    <property type="nucleotide sequence ID" value="NZ_BMFC01000002.1"/>
</dbReference>
<protein>
    <recommendedName>
        <fullName evidence="1">Alpha-L-glutamate ligase-related protein ATP-grasp domain-containing protein</fullName>
    </recommendedName>
</protein>
<organism evidence="2 3">
    <name type="scientific">Marivita lacus</name>
    <dbReference type="NCBI Taxonomy" id="1323742"/>
    <lineage>
        <taxon>Bacteria</taxon>
        <taxon>Pseudomonadati</taxon>
        <taxon>Pseudomonadota</taxon>
        <taxon>Alphaproteobacteria</taxon>
        <taxon>Rhodobacterales</taxon>
        <taxon>Roseobacteraceae</taxon>
        <taxon>Marivita</taxon>
    </lineage>
</organism>
<dbReference type="InterPro" id="IPR039523">
    <property type="entry name" value="RimK-rel_E_lig_ATP-grasp"/>
</dbReference>
<reference evidence="3" key="1">
    <citation type="journal article" date="2019" name="Int. J. Syst. Evol. Microbiol.">
        <title>The Global Catalogue of Microorganisms (GCM) 10K type strain sequencing project: providing services to taxonomists for standard genome sequencing and annotation.</title>
        <authorList>
            <consortium name="The Broad Institute Genomics Platform"/>
            <consortium name="The Broad Institute Genome Sequencing Center for Infectious Disease"/>
            <person name="Wu L."/>
            <person name="Ma J."/>
        </authorList>
    </citation>
    <scope>NUCLEOTIDE SEQUENCE [LARGE SCALE GENOMIC DNA]</scope>
    <source>
        <strain evidence="3">CGMCC 1.12478</strain>
    </source>
</reference>
<sequence length="370" mass="41193">MSVYVEDVAQMLGKNKVNLAEKLTTAARASGRSPIAIALDFYKLRKQRGKLKFYEYLMYKLYDRTKWTDDARSRFISADLHWPTIDKCNDRQWWSVTEDKWLSSSILGAHGIPQPKNAAVFDRSARAYPDVPKLEGAEDLRNFLTTSAEFPLFAKNLNGMWSAGAVRLSGCTETHVMVDGRDPVTFDDLATEIFGDRGYLIQHCVKPHSFFKGITDAVATVRCVNLITDEGLAVPATVLKLPMGNNVADNFWRAGNLLCHLDPETGEVLKIVSSRNGDLTYHDTLPGHDRDLVGECLPHWQALRNVNEQVARMHAVNRFGSTDIALTEDGPVVIEVNNGSAFELVQIATGQGLLTDEILAFFDSCGVKLQ</sequence>
<feature type="domain" description="Alpha-L-glutamate ligase-related protein ATP-grasp" evidence="1">
    <location>
        <begin position="86"/>
        <end position="355"/>
    </location>
</feature>
<evidence type="ECO:0000313" key="2">
    <source>
        <dbReference type="EMBL" id="GGB99227.1"/>
    </source>
</evidence>
<dbReference type="EMBL" id="BMFC01000002">
    <property type="protein sequence ID" value="GGB99227.1"/>
    <property type="molecule type" value="Genomic_DNA"/>
</dbReference>
<evidence type="ECO:0000313" key="3">
    <source>
        <dbReference type="Proteomes" id="UP000645462"/>
    </source>
</evidence>
<dbReference type="SUPFAM" id="SSF56059">
    <property type="entry name" value="Glutathione synthetase ATP-binding domain-like"/>
    <property type="match status" value="1"/>
</dbReference>
<accession>A0ABQ1KKA0</accession>
<keyword evidence="3" id="KW-1185">Reference proteome</keyword>
<proteinExistence type="predicted"/>
<dbReference type="Proteomes" id="UP000645462">
    <property type="component" value="Unassembled WGS sequence"/>
</dbReference>
<name>A0ABQ1KKA0_9RHOB</name>
<dbReference type="Pfam" id="PF14397">
    <property type="entry name" value="ATPgrasp_ST"/>
    <property type="match status" value="1"/>
</dbReference>
<evidence type="ECO:0000259" key="1">
    <source>
        <dbReference type="Pfam" id="PF14397"/>
    </source>
</evidence>
<gene>
    <name evidence="2" type="ORF">GCM10011363_14860</name>
</gene>
<comment type="caution">
    <text evidence="2">The sequence shown here is derived from an EMBL/GenBank/DDBJ whole genome shotgun (WGS) entry which is preliminary data.</text>
</comment>